<sequence>MVIATTVGVFKRSVSILMERVPYGMDSEEIKEAICDIPGILEVKSLNVWSLTVGQVALAGSVYVQPEIRDLKKAAAIVTKARKMLKNRYGIRECTIQVEIYTPNAESSHQRRSDATTILSSVSTASTKVSTHGGKGIGESRHSIDALARHDKDIIFSIGEDELEETSSPRPTRSSSGHLHTSHLIPNEIIRAGTPLSQYRENRHMSEDDESESEMDQETPLRSEPSHWV</sequence>
<feature type="compositionally biased region" description="Low complexity" evidence="3">
    <location>
        <begin position="166"/>
        <end position="176"/>
    </location>
</feature>
<comment type="similarity">
    <text evidence="1">Belongs to the cation diffusion facilitator (CDF) transporter (TC 2.A.4) family. SLC30A subfamily.</text>
</comment>
<proteinExistence type="inferred from homology"/>
<comment type="caution">
    <text evidence="5">The sequence shown here is derived from an EMBL/GenBank/DDBJ whole genome shotgun (WGS) entry which is preliminary data.</text>
</comment>
<feature type="domain" description="Cation efflux protein cytoplasmic" evidence="4">
    <location>
        <begin position="24"/>
        <end position="100"/>
    </location>
</feature>
<dbReference type="GO" id="GO:0005886">
    <property type="term" value="C:plasma membrane"/>
    <property type="evidence" value="ECO:0007669"/>
    <property type="project" value="TreeGrafter"/>
</dbReference>
<reference evidence="5" key="1">
    <citation type="journal article" date="2020" name="Fungal Divers.">
        <title>Resolving the Mortierellaceae phylogeny through synthesis of multi-gene phylogenetics and phylogenomics.</title>
        <authorList>
            <person name="Vandepol N."/>
            <person name="Liber J."/>
            <person name="Desiro A."/>
            <person name="Na H."/>
            <person name="Kennedy M."/>
            <person name="Barry K."/>
            <person name="Grigoriev I.V."/>
            <person name="Miller A.N."/>
            <person name="O'Donnell K."/>
            <person name="Stajich J.E."/>
            <person name="Bonito G."/>
        </authorList>
    </citation>
    <scope>NUCLEOTIDE SEQUENCE</scope>
    <source>
        <strain evidence="5">NRRL 2769</strain>
    </source>
</reference>
<keyword evidence="6" id="KW-1185">Reference proteome</keyword>
<dbReference type="Gene3D" id="3.30.70.1350">
    <property type="entry name" value="Cation efflux protein, cytoplasmic domain"/>
    <property type="match status" value="1"/>
</dbReference>
<dbReference type="AlphaFoldDB" id="A0A9P6T3J3"/>
<dbReference type="InterPro" id="IPR036837">
    <property type="entry name" value="Cation_efflux_CTD_sf"/>
</dbReference>
<feature type="region of interest" description="Disordered" evidence="3">
    <location>
        <begin position="123"/>
        <end position="142"/>
    </location>
</feature>
<feature type="compositionally biased region" description="Basic and acidic residues" evidence="3">
    <location>
        <begin position="219"/>
        <end position="229"/>
    </location>
</feature>
<evidence type="ECO:0000256" key="1">
    <source>
        <dbReference type="ARBA" id="ARBA00008873"/>
    </source>
</evidence>
<organism evidence="5 6">
    <name type="scientific">Entomortierella chlamydospora</name>
    <dbReference type="NCBI Taxonomy" id="101097"/>
    <lineage>
        <taxon>Eukaryota</taxon>
        <taxon>Fungi</taxon>
        <taxon>Fungi incertae sedis</taxon>
        <taxon>Mucoromycota</taxon>
        <taxon>Mortierellomycotina</taxon>
        <taxon>Mortierellomycetes</taxon>
        <taxon>Mortierellales</taxon>
        <taxon>Mortierellaceae</taxon>
        <taxon>Entomortierella</taxon>
    </lineage>
</organism>
<dbReference type="SUPFAM" id="SSF160240">
    <property type="entry name" value="Cation efflux protein cytoplasmic domain-like"/>
    <property type="match status" value="1"/>
</dbReference>
<dbReference type="Pfam" id="PF16916">
    <property type="entry name" value="ZT_dimer"/>
    <property type="match status" value="1"/>
</dbReference>
<keyword evidence="2" id="KW-0862">Zinc</keyword>
<name>A0A9P6T3J3_9FUNG</name>
<keyword evidence="2" id="KW-0864">Zinc transport</keyword>
<feature type="region of interest" description="Disordered" evidence="3">
    <location>
        <begin position="159"/>
        <end position="229"/>
    </location>
</feature>
<evidence type="ECO:0000313" key="6">
    <source>
        <dbReference type="Proteomes" id="UP000703661"/>
    </source>
</evidence>
<evidence type="ECO:0000256" key="2">
    <source>
        <dbReference type="ARBA" id="ARBA00022906"/>
    </source>
</evidence>
<feature type="compositionally biased region" description="Acidic residues" evidence="3">
    <location>
        <begin position="207"/>
        <end position="217"/>
    </location>
</feature>
<evidence type="ECO:0000259" key="4">
    <source>
        <dbReference type="Pfam" id="PF16916"/>
    </source>
</evidence>
<dbReference type="InterPro" id="IPR050681">
    <property type="entry name" value="CDF/SLC30A"/>
</dbReference>
<evidence type="ECO:0000256" key="3">
    <source>
        <dbReference type="SAM" id="MobiDB-lite"/>
    </source>
</evidence>
<keyword evidence="2" id="KW-0406">Ion transport</keyword>
<dbReference type="PANTHER" id="PTHR11562">
    <property type="entry name" value="CATION EFFLUX PROTEIN/ ZINC TRANSPORTER"/>
    <property type="match status" value="1"/>
</dbReference>
<dbReference type="Proteomes" id="UP000703661">
    <property type="component" value="Unassembled WGS sequence"/>
</dbReference>
<dbReference type="EMBL" id="JAAAID010000177">
    <property type="protein sequence ID" value="KAG0021115.1"/>
    <property type="molecule type" value="Genomic_DNA"/>
</dbReference>
<dbReference type="InterPro" id="IPR027470">
    <property type="entry name" value="Cation_efflux_CTD"/>
</dbReference>
<gene>
    <name evidence="5" type="ORF">BGZ80_002997</name>
</gene>
<protein>
    <recommendedName>
        <fullName evidence="4">Cation efflux protein cytoplasmic domain-containing protein</fullName>
    </recommendedName>
</protein>
<evidence type="ECO:0000313" key="5">
    <source>
        <dbReference type="EMBL" id="KAG0021115.1"/>
    </source>
</evidence>
<keyword evidence="2" id="KW-0813">Transport</keyword>
<accession>A0A9P6T3J3</accession>
<dbReference type="PANTHER" id="PTHR11562:SF17">
    <property type="entry name" value="RE54080P-RELATED"/>
    <property type="match status" value="1"/>
</dbReference>
<dbReference type="GO" id="GO:0005385">
    <property type="term" value="F:zinc ion transmembrane transporter activity"/>
    <property type="evidence" value="ECO:0007669"/>
    <property type="project" value="TreeGrafter"/>
</dbReference>